<evidence type="ECO:0000313" key="1">
    <source>
        <dbReference type="EMBL" id="MXV13891.1"/>
    </source>
</evidence>
<protein>
    <submittedName>
        <fullName evidence="1">Uncharacterized protein</fullName>
    </submittedName>
</protein>
<proteinExistence type="predicted"/>
<gene>
    <name evidence="1" type="ORF">GS398_01135</name>
</gene>
<reference evidence="1 2" key="1">
    <citation type="submission" date="2019-11" db="EMBL/GenBank/DDBJ databases">
        <title>Pedobacter sp. HMF7056 Genome sequencing and assembly.</title>
        <authorList>
            <person name="Kang H."/>
            <person name="Kim H."/>
            <person name="Joh K."/>
        </authorList>
    </citation>
    <scope>NUCLEOTIDE SEQUENCE [LARGE SCALE GENOMIC DNA]</scope>
    <source>
        <strain evidence="1 2">HMF7056</strain>
    </source>
</reference>
<sequence>MSKVKLSDRQISANIDFTRAVDFARRVKESPELTAWIIATAKKVNFFTVRQSPTSGRKKGKLD</sequence>
<dbReference type="RefSeq" id="WP_160904916.1">
    <property type="nucleotide sequence ID" value="NZ_WVHS01000001.1"/>
</dbReference>
<name>A0A7K1XSA8_9SPHI</name>
<comment type="caution">
    <text evidence="1">The sequence shown here is derived from an EMBL/GenBank/DDBJ whole genome shotgun (WGS) entry which is preliminary data.</text>
</comment>
<keyword evidence="2" id="KW-1185">Reference proteome</keyword>
<dbReference type="EMBL" id="WVHS01000001">
    <property type="protein sequence ID" value="MXV13891.1"/>
    <property type="molecule type" value="Genomic_DNA"/>
</dbReference>
<organism evidence="1 2">
    <name type="scientific">Hufsiella ginkgonis</name>
    <dbReference type="NCBI Taxonomy" id="2695274"/>
    <lineage>
        <taxon>Bacteria</taxon>
        <taxon>Pseudomonadati</taxon>
        <taxon>Bacteroidota</taxon>
        <taxon>Sphingobacteriia</taxon>
        <taxon>Sphingobacteriales</taxon>
        <taxon>Sphingobacteriaceae</taxon>
        <taxon>Hufsiella</taxon>
    </lineage>
</organism>
<dbReference type="Proteomes" id="UP000451233">
    <property type="component" value="Unassembled WGS sequence"/>
</dbReference>
<accession>A0A7K1XSA8</accession>
<dbReference type="AlphaFoldDB" id="A0A7K1XSA8"/>
<evidence type="ECO:0000313" key="2">
    <source>
        <dbReference type="Proteomes" id="UP000451233"/>
    </source>
</evidence>